<accession>A0A2G9GEZ7</accession>
<comment type="caution">
    <text evidence="2">The sequence shown here is derived from an EMBL/GenBank/DDBJ whole genome shotgun (WGS) entry which is preliminary data.</text>
</comment>
<reference evidence="3" key="1">
    <citation type="journal article" date="2018" name="Gigascience">
        <title>Genome assembly of the Pink Ipe (Handroanthus impetiginosus, Bignoniaceae), a highly valued, ecologically keystone Neotropical timber forest tree.</title>
        <authorList>
            <person name="Silva-Junior O.B."/>
            <person name="Grattapaglia D."/>
            <person name="Novaes E."/>
            <person name="Collevatti R.G."/>
        </authorList>
    </citation>
    <scope>NUCLEOTIDE SEQUENCE [LARGE SCALE GENOMIC DNA]</scope>
    <source>
        <strain evidence="3">cv. UFG-1</strain>
    </source>
</reference>
<sequence>MQELGSSQKRGALAKTRATNKKEDRAIELPSMTTILTAEVEKHSRFYFYHRKISCSAMDYNVLTSVTSTLL</sequence>
<organism evidence="2 3">
    <name type="scientific">Handroanthus impetiginosus</name>
    <dbReference type="NCBI Taxonomy" id="429701"/>
    <lineage>
        <taxon>Eukaryota</taxon>
        <taxon>Viridiplantae</taxon>
        <taxon>Streptophyta</taxon>
        <taxon>Embryophyta</taxon>
        <taxon>Tracheophyta</taxon>
        <taxon>Spermatophyta</taxon>
        <taxon>Magnoliopsida</taxon>
        <taxon>eudicotyledons</taxon>
        <taxon>Gunneridae</taxon>
        <taxon>Pentapetalae</taxon>
        <taxon>asterids</taxon>
        <taxon>lamiids</taxon>
        <taxon>Lamiales</taxon>
        <taxon>Bignoniaceae</taxon>
        <taxon>Crescentiina</taxon>
        <taxon>Tabebuia alliance</taxon>
        <taxon>Handroanthus</taxon>
    </lineage>
</organism>
<evidence type="ECO:0000313" key="2">
    <source>
        <dbReference type="EMBL" id="PIN03590.1"/>
    </source>
</evidence>
<feature type="region of interest" description="Disordered" evidence="1">
    <location>
        <begin position="1"/>
        <end position="20"/>
    </location>
</feature>
<dbReference type="Proteomes" id="UP000231279">
    <property type="component" value="Unassembled WGS sequence"/>
</dbReference>
<protein>
    <submittedName>
        <fullName evidence="2">Uncharacterized protein</fullName>
    </submittedName>
</protein>
<keyword evidence="3" id="KW-1185">Reference proteome</keyword>
<gene>
    <name evidence="2" type="ORF">CDL12_23887</name>
</gene>
<dbReference type="EMBL" id="NKXS01005463">
    <property type="protein sequence ID" value="PIN03590.1"/>
    <property type="molecule type" value="Genomic_DNA"/>
</dbReference>
<name>A0A2G9GEZ7_9LAMI</name>
<evidence type="ECO:0000313" key="3">
    <source>
        <dbReference type="Proteomes" id="UP000231279"/>
    </source>
</evidence>
<dbReference type="AlphaFoldDB" id="A0A2G9GEZ7"/>
<evidence type="ECO:0000256" key="1">
    <source>
        <dbReference type="SAM" id="MobiDB-lite"/>
    </source>
</evidence>
<proteinExistence type="predicted"/>